<keyword evidence="2" id="KW-0539">Nucleus</keyword>
<feature type="region of interest" description="Disordered" evidence="3">
    <location>
        <begin position="465"/>
        <end position="491"/>
    </location>
</feature>
<gene>
    <name evidence="5" type="ORF">QBC35DRAFT_116093</name>
</gene>
<dbReference type="SUPFAM" id="SSF57701">
    <property type="entry name" value="Zn2/Cys6 DNA-binding domain"/>
    <property type="match status" value="1"/>
</dbReference>
<dbReference type="GO" id="GO:0006351">
    <property type="term" value="P:DNA-templated transcription"/>
    <property type="evidence" value="ECO:0007669"/>
    <property type="project" value="InterPro"/>
</dbReference>
<keyword evidence="6" id="KW-1185">Reference proteome</keyword>
<dbReference type="PROSITE" id="PS50048">
    <property type="entry name" value="ZN2_CY6_FUNGAL_2"/>
    <property type="match status" value="1"/>
</dbReference>
<dbReference type="InterPro" id="IPR036864">
    <property type="entry name" value="Zn2-C6_fun-type_DNA-bd_sf"/>
</dbReference>
<dbReference type="GO" id="GO:0000981">
    <property type="term" value="F:DNA-binding transcription factor activity, RNA polymerase II-specific"/>
    <property type="evidence" value="ECO:0007669"/>
    <property type="project" value="InterPro"/>
</dbReference>
<evidence type="ECO:0000256" key="2">
    <source>
        <dbReference type="ARBA" id="ARBA00023242"/>
    </source>
</evidence>
<dbReference type="GO" id="GO:0008270">
    <property type="term" value="F:zinc ion binding"/>
    <property type="evidence" value="ECO:0007669"/>
    <property type="project" value="InterPro"/>
</dbReference>
<evidence type="ECO:0000313" key="5">
    <source>
        <dbReference type="EMBL" id="KAK4189917.1"/>
    </source>
</evidence>
<dbReference type="Pfam" id="PF00172">
    <property type="entry name" value="Zn_clus"/>
    <property type="match status" value="1"/>
</dbReference>
<feature type="compositionally biased region" description="Basic and acidic residues" evidence="3">
    <location>
        <begin position="470"/>
        <end position="486"/>
    </location>
</feature>
<dbReference type="EMBL" id="MU864370">
    <property type="protein sequence ID" value="KAK4189917.1"/>
    <property type="molecule type" value="Genomic_DNA"/>
</dbReference>
<dbReference type="CDD" id="cd00067">
    <property type="entry name" value="GAL4"/>
    <property type="match status" value="1"/>
</dbReference>
<dbReference type="Pfam" id="PF04082">
    <property type="entry name" value="Fungal_trans"/>
    <property type="match status" value="1"/>
</dbReference>
<evidence type="ECO:0000313" key="6">
    <source>
        <dbReference type="Proteomes" id="UP001302126"/>
    </source>
</evidence>
<evidence type="ECO:0000256" key="1">
    <source>
        <dbReference type="ARBA" id="ARBA00022723"/>
    </source>
</evidence>
<dbReference type="SMART" id="SM00906">
    <property type="entry name" value="Fungal_trans"/>
    <property type="match status" value="1"/>
</dbReference>
<dbReference type="SMART" id="SM00066">
    <property type="entry name" value="GAL4"/>
    <property type="match status" value="1"/>
</dbReference>
<dbReference type="PANTHER" id="PTHR47783:SF1">
    <property type="entry name" value="ZN(II)2CYS6 TRANSCRIPTION FACTOR (EUROFUNG)"/>
    <property type="match status" value="1"/>
</dbReference>
<dbReference type="GO" id="GO:0003677">
    <property type="term" value="F:DNA binding"/>
    <property type="evidence" value="ECO:0007669"/>
    <property type="project" value="InterPro"/>
</dbReference>
<feature type="domain" description="Zn(2)-C6 fungal-type" evidence="4">
    <location>
        <begin position="33"/>
        <end position="61"/>
    </location>
</feature>
<dbReference type="CDD" id="cd12148">
    <property type="entry name" value="fungal_TF_MHR"/>
    <property type="match status" value="1"/>
</dbReference>
<dbReference type="InterPro" id="IPR007219">
    <property type="entry name" value="XnlR_reg_dom"/>
</dbReference>
<feature type="compositionally biased region" description="Basic and acidic residues" evidence="3">
    <location>
        <begin position="108"/>
        <end position="123"/>
    </location>
</feature>
<feature type="compositionally biased region" description="Polar residues" evidence="3">
    <location>
        <begin position="893"/>
        <end position="913"/>
    </location>
</feature>
<accession>A0AAN6X0K8</accession>
<comment type="caution">
    <text evidence="5">The sequence shown here is derived from an EMBL/GenBank/DDBJ whole genome shotgun (WGS) entry which is preliminary data.</text>
</comment>
<organism evidence="5 6">
    <name type="scientific">Podospora australis</name>
    <dbReference type="NCBI Taxonomy" id="1536484"/>
    <lineage>
        <taxon>Eukaryota</taxon>
        <taxon>Fungi</taxon>
        <taxon>Dikarya</taxon>
        <taxon>Ascomycota</taxon>
        <taxon>Pezizomycotina</taxon>
        <taxon>Sordariomycetes</taxon>
        <taxon>Sordariomycetidae</taxon>
        <taxon>Sordariales</taxon>
        <taxon>Podosporaceae</taxon>
        <taxon>Podospora</taxon>
    </lineage>
</organism>
<dbReference type="InterPro" id="IPR001138">
    <property type="entry name" value="Zn2Cys6_DnaBD"/>
</dbReference>
<name>A0AAN6X0K8_9PEZI</name>
<feature type="region of interest" description="Disordered" evidence="3">
    <location>
        <begin position="102"/>
        <end position="144"/>
    </location>
</feature>
<dbReference type="AlphaFoldDB" id="A0AAN6X0K8"/>
<reference evidence="5" key="1">
    <citation type="journal article" date="2023" name="Mol. Phylogenet. Evol.">
        <title>Genome-scale phylogeny and comparative genomics of the fungal order Sordariales.</title>
        <authorList>
            <person name="Hensen N."/>
            <person name="Bonometti L."/>
            <person name="Westerberg I."/>
            <person name="Brannstrom I.O."/>
            <person name="Guillou S."/>
            <person name="Cros-Aarteil S."/>
            <person name="Calhoun S."/>
            <person name="Haridas S."/>
            <person name="Kuo A."/>
            <person name="Mondo S."/>
            <person name="Pangilinan J."/>
            <person name="Riley R."/>
            <person name="LaButti K."/>
            <person name="Andreopoulos B."/>
            <person name="Lipzen A."/>
            <person name="Chen C."/>
            <person name="Yan M."/>
            <person name="Daum C."/>
            <person name="Ng V."/>
            <person name="Clum A."/>
            <person name="Steindorff A."/>
            <person name="Ohm R.A."/>
            <person name="Martin F."/>
            <person name="Silar P."/>
            <person name="Natvig D.O."/>
            <person name="Lalanne C."/>
            <person name="Gautier V."/>
            <person name="Ament-Velasquez S.L."/>
            <person name="Kruys A."/>
            <person name="Hutchinson M.I."/>
            <person name="Powell A.J."/>
            <person name="Barry K."/>
            <person name="Miller A.N."/>
            <person name="Grigoriev I.V."/>
            <person name="Debuchy R."/>
            <person name="Gladieux P."/>
            <person name="Hiltunen Thoren M."/>
            <person name="Johannesson H."/>
        </authorList>
    </citation>
    <scope>NUCLEOTIDE SEQUENCE</scope>
    <source>
        <strain evidence="5">PSN309</strain>
    </source>
</reference>
<sequence length="1105" mass="123895">MKERSNMSALFKEHKWVNNHGQPPSKRRRINAACLTCRKRKTRCAGEKPVCSTCAKNGHRCMGYNETEEKKSEERDVSTASKGFREVNIKLEIEREEDHLGGLANTDVKQERHDRHTWHKDEFAQEDDTGYQQSWDEKSSKQQPVAGFVDAGSLSRQDSVLSATITSGASSLRRKHSDESNEGNQSTGPGSAAKRHKAQDSRTENDKSTVDQPSAGHQQQQQHQDEHENHRVPYFRYFGPTAIVPGHKQMLVDRPLNQRERRKSRGESFSTTSAAPELSSESAFGQQKAQLQQIQLDNELHTLSEVHPYDMDDDVPPHELIIVLVSTFFKNLGSDFRFLKEKRTMRLLKEKRLEPILVDAMCALAARFLDLPVLKNDQDGKKKRAEYGYVFAQRAKAGTVDTFPCPSVAAVQACLLMAYEGFGANQDSSLWMYLGLAIRMAVDLGLQKTEGVKFKDEHDPWYTRTWNRNNHGESHRHGESDHRGDKNGLSPQERSVIEQERIDTFWAVFILDRVISSGTGRPVSFRDTDFDLAFPQKRWLPGPNNLLDPFPVFVEVINLYGQASDILNNIQSIEEGTLAKLRVMEQTLQALYEREPELLHFNPVHFQLYHALGLGATFLLLHFWFHALIIILHQPTMLTEKWNANPVQLNADSRELAISSAKSITDILSISGMISFSSFFGNPFTSQPIYIAACAFLLESRSLKSGPPSRAQSPLPNWNHPLFARIPRAMAEVRATQPSFLAHIVNQNYQRCYDALLLLRSYWGGIGYIITALDQKSKGIWDCETFVRAEYEEMLARKRAGPLSRLSRLELPASPSLQPPNLEPIAYSLTGTTNSPNSNLTVLFQTPATAQQQVQAPLHQTSAPVSTPTTPGTMRYDPIRADTQTMLPPYPQPNISAVRNQPHASQLSSSFRSTPVGGKPLPKYDSPSSGDMEQQQSPGSHFRHDTYNNGMSYSPSAHNHLSYASETSQDESPLSGMPLASVDSHSSGSSGSSNEPDNNSNNNSNYHHQADGDQNHSSNDNYGSGDYVYSNEYDHEFSQPGLIQMNGPYYNAAFITDNIAINTQEVNFDMFGLGTDTMPAWLEIVPEVVGGLFDGSVLGMHHYHM</sequence>
<feature type="compositionally biased region" description="Polar residues" evidence="3">
    <location>
        <begin position="926"/>
        <end position="939"/>
    </location>
</feature>
<dbReference type="Proteomes" id="UP001302126">
    <property type="component" value="Unassembled WGS sequence"/>
</dbReference>
<evidence type="ECO:0000256" key="3">
    <source>
        <dbReference type="SAM" id="MobiDB-lite"/>
    </source>
</evidence>
<feature type="compositionally biased region" description="Polar residues" evidence="3">
    <location>
        <begin position="858"/>
        <end position="872"/>
    </location>
</feature>
<evidence type="ECO:0000259" key="4">
    <source>
        <dbReference type="PROSITE" id="PS50048"/>
    </source>
</evidence>
<dbReference type="PROSITE" id="PS00463">
    <property type="entry name" value="ZN2_CY6_FUNGAL_1"/>
    <property type="match status" value="1"/>
</dbReference>
<proteinExistence type="predicted"/>
<dbReference type="PANTHER" id="PTHR47783">
    <property type="entry name" value="ZN(II)2CYS6 TRANSCRIPTION FACTOR (EUROFUNG)-RELATED"/>
    <property type="match status" value="1"/>
</dbReference>
<dbReference type="Gene3D" id="4.10.240.10">
    <property type="entry name" value="Zn(2)-C6 fungal-type DNA-binding domain"/>
    <property type="match status" value="1"/>
</dbReference>
<feature type="compositionally biased region" description="Basic and acidic residues" evidence="3">
    <location>
        <begin position="198"/>
        <end position="209"/>
    </location>
</feature>
<feature type="region of interest" description="Disordered" evidence="3">
    <location>
        <begin position="246"/>
        <end position="286"/>
    </location>
</feature>
<feature type="compositionally biased region" description="Polar residues" evidence="3">
    <location>
        <begin position="267"/>
        <end position="285"/>
    </location>
</feature>
<feature type="region of interest" description="Disordered" evidence="3">
    <location>
        <begin position="851"/>
        <end position="1027"/>
    </location>
</feature>
<reference evidence="5" key="2">
    <citation type="submission" date="2023-05" db="EMBL/GenBank/DDBJ databases">
        <authorList>
            <consortium name="Lawrence Berkeley National Laboratory"/>
            <person name="Steindorff A."/>
            <person name="Hensen N."/>
            <person name="Bonometti L."/>
            <person name="Westerberg I."/>
            <person name="Brannstrom I.O."/>
            <person name="Guillou S."/>
            <person name="Cros-Aarteil S."/>
            <person name="Calhoun S."/>
            <person name="Haridas S."/>
            <person name="Kuo A."/>
            <person name="Mondo S."/>
            <person name="Pangilinan J."/>
            <person name="Riley R."/>
            <person name="Labutti K."/>
            <person name="Andreopoulos B."/>
            <person name="Lipzen A."/>
            <person name="Chen C."/>
            <person name="Yanf M."/>
            <person name="Daum C."/>
            <person name="Ng V."/>
            <person name="Clum A."/>
            <person name="Ohm R."/>
            <person name="Martin F."/>
            <person name="Silar P."/>
            <person name="Natvig D."/>
            <person name="Lalanne C."/>
            <person name="Gautier V."/>
            <person name="Ament-Velasquez S.L."/>
            <person name="Kruys A."/>
            <person name="Hutchinson M.I."/>
            <person name="Powell A.J."/>
            <person name="Barry K."/>
            <person name="Miller A.N."/>
            <person name="Grigoriev I.V."/>
            <person name="Debuchy R."/>
            <person name="Gladieux P."/>
            <person name="Thoren M.H."/>
            <person name="Johannesson H."/>
        </authorList>
    </citation>
    <scope>NUCLEOTIDE SEQUENCE</scope>
    <source>
        <strain evidence="5">PSN309</strain>
    </source>
</reference>
<protein>
    <submittedName>
        <fullName evidence="5">Fungal-specific transcription factor domain-containing protein</fullName>
    </submittedName>
</protein>
<keyword evidence="1" id="KW-0479">Metal-binding</keyword>
<feature type="compositionally biased region" description="Polar residues" evidence="3">
    <location>
        <begin position="947"/>
        <end position="972"/>
    </location>
</feature>
<feature type="compositionally biased region" description="Low complexity" evidence="3">
    <location>
        <begin position="981"/>
        <end position="1005"/>
    </location>
</feature>
<feature type="region of interest" description="Disordered" evidence="3">
    <location>
        <begin position="166"/>
        <end position="227"/>
    </location>
</feature>